<dbReference type="SUPFAM" id="SSF56024">
    <property type="entry name" value="Phospholipase D/nuclease"/>
    <property type="match status" value="1"/>
</dbReference>
<dbReference type="AlphaFoldDB" id="A0A1R3L1T4"/>
<dbReference type="GO" id="GO:0032049">
    <property type="term" value="P:cardiolipin biosynthetic process"/>
    <property type="evidence" value="ECO:0007669"/>
    <property type="project" value="UniProtKB-ARBA"/>
</dbReference>
<dbReference type="Gene3D" id="3.30.870.10">
    <property type="entry name" value="Endonuclease Chain A"/>
    <property type="match status" value="1"/>
</dbReference>
<dbReference type="Pfam" id="PF13091">
    <property type="entry name" value="PLDc_2"/>
    <property type="match status" value="1"/>
</dbReference>
<name>A0A1R3L1T4_9ROSI</name>
<dbReference type="PANTHER" id="PTHR21248:SF22">
    <property type="entry name" value="PHOSPHOLIPASE D"/>
    <property type="match status" value="1"/>
</dbReference>
<sequence length="111" mass="12922">MVYWASYSYLQELLELNAHCYLYNKGFLHAKTMVIDGKIASVGTANMDIRSYKLNFEINAVLYDSETAQQLEALFLQDIRDSDVLTLEAYENRPWYRKVVESFARLLSPIL</sequence>
<evidence type="ECO:0000259" key="1">
    <source>
        <dbReference type="PROSITE" id="PS50035"/>
    </source>
</evidence>
<feature type="domain" description="PLD phosphodiesterase" evidence="1">
    <location>
        <begin position="24"/>
        <end position="51"/>
    </location>
</feature>
<gene>
    <name evidence="2" type="ORF">COLO4_02025</name>
</gene>
<dbReference type="PROSITE" id="PS50035">
    <property type="entry name" value="PLD"/>
    <property type="match status" value="1"/>
</dbReference>
<accession>A0A1R3L1T4</accession>
<keyword evidence="3" id="KW-1185">Reference proteome</keyword>
<dbReference type="GO" id="GO:0030572">
    <property type="term" value="F:phosphatidyltransferase activity"/>
    <property type="evidence" value="ECO:0007669"/>
    <property type="project" value="UniProtKB-ARBA"/>
</dbReference>
<dbReference type="CDD" id="cd09112">
    <property type="entry name" value="PLDc_CLS_2"/>
    <property type="match status" value="1"/>
</dbReference>
<evidence type="ECO:0000313" key="2">
    <source>
        <dbReference type="EMBL" id="OMP13240.1"/>
    </source>
</evidence>
<reference evidence="3" key="1">
    <citation type="submission" date="2013-09" db="EMBL/GenBank/DDBJ databases">
        <title>Corchorus olitorius genome sequencing.</title>
        <authorList>
            <person name="Alam M."/>
            <person name="Haque M.S."/>
            <person name="Islam M.S."/>
            <person name="Emdad E.M."/>
            <person name="Islam M.M."/>
            <person name="Ahmed B."/>
            <person name="Halim A."/>
            <person name="Hossen Q.M.M."/>
            <person name="Hossain M.Z."/>
            <person name="Ahmed R."/>
            <person name="Khan M.M."/>
            <person name="Islam R."/>
            <person name="Rashid M.M."/>
            <person name="Khan S.A."/>
            <person name="Rahman M.S."/>
            <person name="Alam M."/>
            <person name="Yahiya A.S."/>
            <person name="Khan M.S."/>
            <person name="Azam M.S."/>
            <person name="Haque T."/>
            <person name="Lashkar M.Z.H."/>
            <person name="Akhand A.I."/>
            <person name="Morshed G."/>
            <person name="Roy S."/>
            <person name="Uddin K.S."/>
            <person name="Rabeya T."/>
            <person name="Hossain A.S."/>
            <person name="Chowdhury A."/>
            <person name="Snigdha A.R."/>
            <person name="Mortoza M.S."/>
            <person name="Matin S.A."/>
            <person name="Hoque S.M.E."/>
            <person name="Islam M.K."/>
            <person name="Roy D.K."/>
            <person name="Haider R."/>
            <person name="Moosa M.M."/>
            <person name="Elias S.M."/>
            <person name="Hasan A.M."/>
            <person name="Jahan S."/>
            <person name="Shafiuddin M."/>
            <person name="Mahmood N."/>
            <person name="Shommy N.S."/>
        </authorList>
    </citation>
    <scope>NUCLEOTIDE SEQUENCE [LARGE SCALE GENOMIC DNA]</scope>
    <source>
        <strain evidence="3">cv. O-4</strain>
    </source>
</reference>
<dbReference type="EMBL" id="AWUE01004789">
    <property type="protein sequence ID" value="OMP13240.1"/>
    <property type="molecule type" value="Genomic_DNA"/>
</dbReference>
<organism evidence="2 3">
    <name type="scientific">Corchorus olitorius</name>
    <dbReference type="NCBI Taxonomy" id="93759"/>
    <lineage>
        <taxon>Eukaryota</taxon>
        <taxon>Viridiplantae</taxon>
        <taxon>Streptophyta</taxon>
        <taxon>Embryophyta</taxon>
        <taxon>Tracheophyta</taxon>
        <taxon>Spermatophyta</taxon>
        <taxon>Magnoliopsida</taxon>
        <taxon>eudicotyledons</taxon>
        <taxon>Gunneridae</taxon>
        <taxon>Pentapetalae</taxon>
        <taxon>rosids</taxon>
        <taxon>malvids</taxon>
        <taxon>Malvales</taxon>
        <taxon>Malvaceae</taxon>
        <taxon>Grewioideae</taxon>
        <taxon>Apeibeae</taxon>
        <taxon>Corchorus</taxon>
    </lineage>
</organism>
<dbReference type="OrthoDB" id="14911at2759"/>
<proteinExistence type="predicted"/>
<dbReference type="InterPro" id="IPR025202">
    <property type="entry name" value="PLD-like_dom"/>
</dbReference>
<dbReference type="SMART" id="SM00155">
    <property type="entry name" value="PLDc"/>
    <property type="match status" value="1"/>
</dbReference>
<dbReference type="InterPro" id="IPR001736">
    <property type="entry name" value="PLipase_D/transphosphatidylase"/>
</dbReference>
<dbReference type="PANTHER" id="PTHR21248">
    <property type="entry name" value="CARDIOLIPIN SYNTHASE"/>
    <property type="match status" value="1"/>
</dbReference>
<comment type="caution">
    <text evidence="2">The sequence shown here is derived from an EMBL/GenBank/DDBJ whole genome shotgun (WGS) entry which is preliminary data.</text>
</comment>
<evidence type="ECO:0000313" key="3">
    <source>
        <dbReference type="Proteomes" id="UP000187203"/>
    </source>
</evidence>
<dbReference type="Proteomes" id="UP000187203">
    <property type="component" value="Unassembled WGS sequence"/>
</dbReference>
<protein>
    <submittedName>
        <fullName evidence="2">Phospholipase D/Transphosphatidylase</fullName>
    </submittedName>
</protein>